<accession>B4J982</accession>
<gene>
    <name evidence="2" type="primary">Dgri\GH19877</name>
    <name evidence="2" type="ORF">Dgri_GH19877</name>
</gene>
<dbReference type="KEGG" id="dgr:6560737"/>
<evidence type="ECO:0000313" key="2">
    <source>
        <dbReference type="EMBL" id="EDW02457.1"/>
    </source>
</evidence>
<organism evidence="3">
    <name type="scientific">Drosophila grimshawi</name>
    <name type="common">Hawaiian fruit fly</name>
    <name type="synonym">Idiomyia grimshawi</name>
    <dbReference type="NCBI Taxonomy" id="7222"/>
    <lineage>
        <taxon>Eukaryota</taxon>
        <taxon>Metazoa</taxon>
        <taxon>Ecdysozoa</taxon>
        <taxon>Arthropoda</taxon>
        <taxon>Hexapoda</taxon>
        <taxon>Insecta</taxon>
        <taxon>Pterygota</taxon>
        <taxon>Neoptera</taxon>
        <taxon>Endopterygota</taxon>
        <taxon>Diptera</taxon>
        <taxon>Brachycera</taxon>
        <taxon>Muscomorpha</taxon>
        <taxon>Ephydroidea</taxon>
        <taxon>Drosophilidae</taxon>
        <taxon>Drosophila</taxon>
        <taxon>Hawaiian Drosophila</taxon>
    </lineage>
</organism>
<protein>
    <submittedName>
        <fullName evidence="2">GH19877</fullName>
    </submittedName>
</protein>
<dbReference type="STRING" id="7222.B4J982"/>
<proteinExistence type="predicted"/>
<dbReference type="PhylomeDB" id="B4J982"/>
<sequence>MQFFKAAAVLLAMFAAFASAEPVPKPGTVLVQTDNVQYIRTG</sequence>
<dbReference type="InParanoid" id="B4J982"/>
<name>B4J982_DROGR</name>
<dbReference type="eggNOG" id="ENOG502R3CT">
    <property type="taxonomic scope" value="Eukaryota"/>
</dbReference>
<dbReference type="HOGENOM" id="CLU_3261061_0_0_1"/>
<evidence type="ECO:0000256" key="1">
    <source>
        <dbReference type="SAM" id="SignalP"/>
    </source>
</evidence>
<dbReference type="AlphaFoldDB" id="B4J982"/>
<dbReference type="FunCoup" id="B4J982">
    <property type="interactions" value="98"/>
</dbReference>
<feature type="signal peptide" evidence="1">
    <location>
        <begin position="1"/>
        <end position="20"/>
    </location>
</feature>
<dbReference type="GO" id="GO:0019732">
    <property type="term" value="P:antifungal humoral response"/>
    <property type="evidence" value="ECO:0007669"/>
    <property type="project" value="EnsemblMetazoa"/>
</dbReference>
<dbReference type="EMBL" id="CH916367">
    <property type="protein sequence ID" value="EDW02457.1"/>
    <property type="molecule type" value="Genomic_DNA"/>
</dbReference>
<keyword evidence="1" id="KW-0732">Signal</keyword>
<reference evidence="2 3" key="1">
    <citation type="journal article" date="2007" name="Nature">
        <title>Evolution of genes and genomes on the Drosophila phylogeny.</title>
        <authorList>
            <consortium name="Drosophila 12 Genomes Consortium"/>
            <person name="Clark A.G."/>
            <person name="Eisen M.B."/>
            <person name="Smith D.R."/>
            <person name="Bergman C.M."/>
            <person name="Oliver B."/>
            <person name="Markow T.A."/>
            <person name="Kaufman T.C."/>
            <person name="Kellis M."/>
            <person name="Gelbart W."/>
            <person name="Iyer V.N."/>
            <person name="Pollard D.A."/>
            <person name="Sackton T.B."/>
            <person name="Larracuente A.M."/>
            <person name="Singh N.D."/>
            <person name="Abad J.P."/>
            <person name="Abt D.N."/>
            <person name="Adryan B."/>
            <person name="Aguade M."/>
            <person name="Akashi H."/>
            <person name="Anderson W.W."/>
            <person name="Aquadro C.F."/>
            <person name="Ardell D.H."/>
            <person name="Arguello R."/>
            <person name="Artieri C.G."/>
            <person name="Barbash D.A."/>
            <person name="Barker D."/>
            <person name="Barsanti P."/>
            <person name="Batterham P."/>
            <person name="Batzoglou S."/>
            <person name="Begun D."/>
            <person name="Bhutkar A."/>
            <person name="Blanco E."/>
            <person name="Bosak S.A."/>
            <person name="Bradley R.K."/>
            <person name="Brand A.D."/>
            <person name="Brent M.R."/>
            <person name="Brooks A.N."/>
            <person name="Brown R.H."/>
            <person name="Butlin R.K."/>
            <person name="Caggese C."/>
            <person name="Calvi B.R."/>
            <person name="Bernardo de Carvalho A."/>
            <person name="Caspi A."/>
            <person name="Castrezana S."/>
            <person name="Celniker S.E."/>
            <person name="Chang J.L."/>
            <person name="Chapple C."/>
            <person name="Chatterji S."/>
            <person name="Chinwalla A."/>
            <person name="Civetta A."/>
            <person name="Clifton S.W."/>
            <person name="Comeron J.M."/>
            <person name="Costello J.C."/>
            <person name="Coyne J.A."/>
            <person name="Daub J."/>
            <person name="David R.G."/>
            <person name="Delcher A.L."/>
            <person name="Delehaunty K."/>
            <person name="Do C.B."/>
            <person name="Ebling H."/>
            <person name="Edwards K."/>
            <person name="Eickbush T."/>
            <person name="Evans J.D."/>
            <person name="Filipski A."/>
            <person name="Findeiss S."/>
            <person name="Freyhult E."/>
            <person name="Fulton L."/>
            <person name="Fulton R."/>
            <person name="Garcia A.C."/>
            <person name="Gardiner A."/>
            <person name="Garfield D.A."/>
            <person name="Garvin B.E."/>
            <person name="Gibson G."/>
            <person name="Gilbert D."/>
            <person name="Gnerre S."/>
            <person name="Godfrey J."/>
            <person name="Good R."/>
            <person name="Gotea V."/>
            <person name="Gravely B."/>
            <person name="Greenberg A.J."/>
            <person name="Griffiths-Jones S."/>
            <person name="Gross S."/>
            <person name="Guigo R."/>
            <person name="Gustafson E.A."/>
            <person name="Haerty W."/>
            <person name="Hahn M.W."/>
            <person name="Halligan D.L."/>
            <person name="Halpern A.L."/>
            <person name="Halter G.M."/>
            <person name="Han M.V."/>
            <person name="Heger A."/>
            <person name="Hillier L."/>
            <person name="Hinrichs A.S."/>
            <person name="Holmes I."/>
            <person name="Hoskins R.A."/>
            <person name="Hubisz M.J."/>
            <person name="Hultmark D."/>
            <person name="Huntley M.A."/>
            <person name="Jaffe D.B."/>
            <person name="Jagadeeshan S."/>
            <person name="Jeck W.R."/>
            <person name="Johnson J."/>
            <person name="Jones C.D."/>
            <person name="Jordan W.C."/>
            <person name="Karpen G.H."/>
            <person name="Kataoka E."/>
            <person name="Keightley P.D."/>
            <person name="Kheradpour P."/>
            <person name="Kirkness E.F."/>
            <person name="Koerich L.B."/>
            <person name="Kristiansen K."/>
            <person name="Kudrna D."/>
            <person name="Kulathinal R.J."/>
            <person name="Kumar S."/>
            <person name="Kwok R."/>
            <person name="Lander E."/>
            <person name="Langley C.H."/>
            <person name="Lapoint R."/>
            <person name="Lazzaro B.P."/>
            <person name="Lee S.J."/>
            <person name="Levesque L."/>
            <person name="Li R."/>
            <person name="Lin C.F."/>
            <person name="Lin M.F."/>
            <person name="Lindblad-Toh K."/>
            <person name="Llopart A."/>
            <person name="Long M."/>
            <person name="Low L."/>
            <person name="Lozovsky E."/>
            <person name="Lu J."/>
            <person name="Luo M."/>
            <person name="Machado C.A."/>
            <person name="Makalowski W."/>
            <person name="Marzo M."/>
            <person name="Matsuda M."/>
            <person name="Matzkin L."/>
            <person name="McAllister B."/>
            <person name="McBride C.S."/>
            <person name="McKernan B."/>
            <person name="McKernan K."/>
            <person name="Mendez-Lago M."/>
            <person name="Minx P."/>
            <person name="Mollenhauer M.U."/>
            <person name="Montooth K."/>
            <person name="Mount S.M."/>
            <person name="Mu X."/>
            <person name="Myers E."/>
            <person name="Negre B."/>
            <person name="Newfeld S."/>
            <person name="Nielsen R."/>
            <person name="Noor M.A."/>
            <person name="O'Grady P."/>
            <person name="Pachter L."/>
            <person name="Papaceit M."/>
            <person name="Parisi M.J."/>
            <person name="Parisi M."/>
            <person name="Parts L."/>
            <person name="Pedersen J.S."/>
            <person name="Pesole G."/>
            <person name="Phillippy A.M."/>
            <person name="Ponting C.P."/>
            <person name="Pop M."/>
            <person name="Porcelli D."/>
            <person name="Powell J.R."/>
            <person name="Prohaska S."/>
            <person name="Pruitt K."/>
            <person name="Puig M."/>
            <person name="Quesneville H."/>
            <person name="Ram K.R."/>
            <person name="Rand D."/>
            <person name="Rasmussen M.D."/>
            <person name="Reed L.K."/>
            <person name="Reenan R."/>
            <person name="Reily A."/>
            <person name="Remington K.A."/>
            <person name="Rieger T.T."/>
            <person name="Ritchie M.G."/>
            <person name="Robin C."/>
            <person name="Rogers Y.H."/>
            <person name="Rohde C."/>
            <person name="Rozas J."/>
            <person name="Rubenfield M.J."/>
            <person name="Ruiz A."/>
            <person name="Russo S."/>
            <person name="Salzberg S.L."/>
            <person name="Sanchez-Gracia A."/>
            <person name="Saranga D.J."/>
            <person name="Sato H."/>
            <person name="Schaeffer S.W."/>
            <person name="Schatz M.C."/>
            <person name="Schlenke T."/>
            <person name="Schwartz R."/>
            <person name="Segarra C."/>
            <person name="Singh R.S."/>
            <person name="Sirot L."/>
            <person name="Sirota M."/>
            <person name="Sisneros N.B."/>
            <person name="Smith C.D."/>
            <person name="Smith T.F."/>
            <person name="Spieth J."/>
            <person name="Stage D.E."/>
            <person name="Stark A."/>
            <person name="Stephan W."/>
            <person name="Strausberg R.L."/>
            <person name="Strempel S."/>
            <person name="Sturgill D."/>
            <person name="Sutton G."/>
            <person name="Sutton G.G."/>
            <person name="Tao W."/>
            <person name="Teichmann S."/>
            <person name="Tobari Y.N."/>
            <person name="Tomimura Y."/>
            <person name="Tsolas J.M."/>
            <person name="Valente V.L."/>
            <person name="Venter E."/>
            <person name="Venter J.C."/>
            <person name="Vicario S."/>
            <person name="Vieira F.G."/>
            <person name="Vilella A.J."/>
            <person name="Villasante A."/>
            <person name="Walenz B."/>
            <person name="Wang J."/>
            <person name="Wasserman M."/>
            <person name="Watts T."/>
            <person name="Wilson D."/>
            <person name="Wilson R.K."/>
            <person name="Wing R.A."/>
            <person name="Wolfner M.F."/>
            <person name="Wong A."/>
            <person name="Wong G.K."/>
            <person name="Wu C.I."/>
            <person name="Wu G."/>
            <person name="Yamamoto D."/>
            <person name="Yang H.P."/>
            <person name="Yang S.P."/>
            <person name="Yorke J.A."/>
            <person name="Yoshida K."/>
            <person name="Zdobnov E."/>
            <person name="Zhang P."/>
            <person name="Zhang Y."/>
            <person name="Zimin A.V."/>
            <person name="Baldwin J."/>
            <person name="Abdouelleil A."/>
            <person name="Abdulkadir J."/>
            <person name="Abebe A."/>
            <person name="Abera B."/>
            <person name="Abreu J."/>
            <person name="Acer S.C."/>
            <person name="Aftuck L."/>
            <person name="Alexander A."/>
            <person name="An P."/>
            <person name="Anderson E."/>
            <person name="Anderson S."/>
            <person name="Arachi H."/>
            <person name="Azer M."/>
            <person name="Bachantsang P."/>
            <person name="Barry A."/>
            <person name="Bayul T."/>
            <person name="Berlin A."/>
            <person name="Bessette D."/>
            <person name="Bloom T."/>
            <person name="Blye J."/>
            <person name="Boguslavskiy L."/>
            <person name="Bonnet C."/>
            <person name="Boukhgalter B."/>
            <person name="Bourzgui I."/>
            <person name="Brown A."/>
            <person name="Cahill P."/>
            <person name="Channer S."/>
            <person name="Cheshatsang Y."/>
            <person name="Chuda L."/>
            <person name="Citroen M."/>
            <person name="Collymore A."/>
            <person name="Cooke P."/>
            <person name="Costello M."/>
            <person name="D'Aco K."/>
            <person name="Daza R."/>
            <person name="De Haan G."/>
            <person name="DeGray S."/>
            <person name="DeMaso C."/>
            <person name="Dhargay N."/>
            <person name="Dooley K."/>
            <person name="Dooley E."/>
            <person name="Doricent M."/>
            <person name="Dorje P."/>
            <person name="Dorjee K."/>
            <person name="Dupes A."/>
            <person name="Elong R."/>
            <person name="Falk J."/>
            <person name="Farina A."/>
            <person name="Faro S."/>
            <person name="Ferguson D."/>
            <person name="Fisher S."/>
            <person name="Foley C.D."/>
            <person name="Franke A."/>
            <person name="Friedrich D."/>
            <person name="Gadbois L."/>
            <person name="Gearin G."/>
            <person name="Gearin C.R."/>
            <person name="Giannoukos G."/>
            <person name="Goode T."/>
            <person name="Graham J."/>
            <person name="Grandbois E."/>
            <person name="Grewal S."/>
            <person name="Gyaltsen K."/>
            <person name="Hafez N."/>
            <person name="Hagos B."/>
            <person name="Hall J."/>
            <person name="Henson C."/>
            <person name="Hollinger A."/>
            <person name="Honan T."/>
            <person name="Huard M.D."/>
            <person name="Hughes L."/>
            <person name="Hurhula B."/>
            <person name="Husby M.E."/>
            <person name="Kamat A."/>
            <person name="Kanga B."/>
            <person name="Kashin S."/>
            <person name="Khazanovich D."/>
            <person name="Kisner P."/>
            <person name="Lance K."/>
            <person name="Lara M."/>
            <person name="Lee W."/>
            <person name="Lennon N."/>
            <person name="Letendre F."/>
            <person name="LeVine R."/>
            <person name="Lipovsky A."/>
            <person name="Liu X."/>
            <person name="Liu J."/>
            <person name="Liu S."/>
            <person name="Lokyitsang T."/>
            <person name="Lokyitsang Y."/>
            <person name="Lubonja R."/>
            <person name="Lui A."/>
            <person name="MacDonald P."/>
            <person name="Magnisalis V."/>
            <person name="Maru K."/>
            <person name="Matthews C."/>
            <person name="McCusker W."/>
            <person name="McDonough S."/>
            <person name="Mehta T."/>
            <person name="Meldrim J."/>
            <person name="Meneus L."/>
            <person name="Mihai O."/>
            <person name="Mihalev A."/>
            <person name="Mihova T."/>
            <person name="Mittelman R."/>
            <person name="Mlenga V."/>
            <person name="Montmayeur A."/>
            <person name="Mulrain L."/>
            <person name="Navidi A."/>
            <person name="Naylor J."/>
            <person name="Negash T."/>
            <person name="Nguyen T."/>
            <person name="Nguyen N."/>
            <person name="Nicol R."/>
            <person name="Norbu C."/>
            <person name="Norbu N."/>
            <person name="Novod N."/>
            <person name="O'Neill B."/>
            <person name="Osman S."/>
            <person name="Markiewicz E."/>
            <person name="Oyono O.L."/>
            <person name="Patti C."/>
            <person name="Phunkhang P."/>
            <person name="Pierre F."/>
            <person name="Priest M."/>
            <person name="Raghuraman S."/>
            <person name="Rege F."/>
            <person name="Reyes R."/>
            <person name="Rise C."/>
            <person name="Rogov P."/>
            <person name="Ross K."/>
            <person name="Ryan E."/>
            <person name="Settipalli S."/>
            <person name="Shea T."/>
            <person name="Sherpa N."/>
            <person name="Shi L."/>
            <person name="Shih D."/>
            <person name="Sparrow T."/>
            <person name="Spaulding J."/>
            <person name="Stalker J."/>
            <person name="Stange-Thomann N."/>
            <person name="Stavropoulos S."/>
            <person name="Stone C."/>
            <person name="Strader C."/>
            <person name="Tesfaye S."/>
            <person name="Thomson T."/>
            <person name="Thoulutsang Y."/>
            <person name="Thoulutsang D."/>
            <person name="Topham K."/>
            <person name="Topping I."/>
            <person name="Tsamla T."/>
            <person name="Vassiliev H."/>
            <person name="Vo A."/>
            <person name="Wangchuk T."/>
            <person name="Wangdi T."/>
            <person name="Weiand M."/>
            <person name="Wilkinson J."/>
            <person name="Wilson A."/>
            <person name="Yadav S."/>
            <person name="Young G."/>
            <person name="Yu Q."/>
            <person name="Zembek L."/>
            <person name="Zhong D."/>
            <person name="Zimmer A."/>
            <person name="Zwirko Z."/>
            <person name="Jaffe D.B."/>
            <person name="Alvarez P."/>
            <person name="Brockman W."/>
            <person name="Butler J."/>
            <person name="Chin C."/>
            <person name="Gnerre S."/>
            <person name="Grabherr M."/>
            <person name="Kleber M."/>
            <person name="Mauceli E."/>
            <person name="MacCallum I."/>
        </authorList>
    </citation>
    <scope>NUCLEOTIDE SEQUENCE [LARGE SCALE GENOMIC DNA]</scope>
    <source>
        <strain evidence="3">Tucson 15287-2541.00</strain>
    </source>
</reference>
<dbReference type="GO" id="GO:0005615">
    <property type="term" value="C:extracellular space"/>
    <property type="evidence" value="ECO:0007669"/>
    <property type="project" value="EnsemblMetazoa"/>
</dbReference>
<dbReference type="Proteomes" id="UP000001070">
    <property type="component" value="Unassembled WGS sequence"/>
</dbReference>
<feature type="chain" id="PRO_5002811956" evidence="1">
    <location>
        <begin position="21"/>
        <end position="42"/>
    </location>
</feature>
<evidence type="ECO:0000313" key="3">
    <source>
        <dbReference type="Proteomes" id="UP000001070"/>
    </source>
</evidence>
<keyword evidence="3" id="KW-1185">Reference proteome</keyword>